<dbReference type="PANTHER" id="PTHR10380">
    <property type="entry name" value="CUTICLE PROTEIN"/>
    <property type="match status" value="1"/>
</dbReference>
<protein>
    <submittedName>
        <fullName evidence="4">Cuticle protein 6</fullName>
    </submittedName>
</protein>
<organism evidence="4">
    <name type="scientific">Cacopsylla melanoneura</name>
    <dbReference type="NCBI Taxonomy" id="428564"/>
    <lineage>
        <taxon>Eukaryota</taxon>
        <taxon>Metazoa</taxon>
        <taxon>Ecdysozoa</taxon>
        <taxon>Arthropoda</taxon>
        <taxon>Hexapoda</taxon>
        <taxon>Insecta</taxon>
        <taxon>Pterygota</taxon>
        <taxon>Neoptera</taxon>
        <taxon>Paraneoptera</taxon>
        <taxon>Hemiptera</taxon>
        <taxon>Sternorrhyncha</taxon>
        <taxon>Psylloidea</taxon>
        <taxon>Psyllidae</taxon>
        <taxon>Psyllinae</taxon>
        <taxon>Cacopsylla</taxon>
    </lineage>
</organism>
<proteinExistence type="predicted"/>
<sequence length="499" mass="54271">MNKLILLFSALAASTRSVAIAGILGQYHSQNEIHEYSFGYYGGPSAKHESKIHNVTKGEYSYVDPNGKLQTVNYTSDEHGFRVNATNLPTKLGHAIAPVNGTPRSHTGYPYYPSYYPAPPPVVLQPPVVYYPQPAPIVPHPIDHTYFVPEVIASHNRVRRDVYPSGPSPKSYAPEGYYQHPESYAAPTAYVPSVKSFIPSEPAEYVAKPSSPAFTYARAHIPVQEVTHDIPEETPAPAVPGKQLFVPAVARQLVPQTTTTPAPTTAAPVTTTAPAYQPYYPENPPHYSPPSPSTPPPPPSPTPYATTPAPTPSPEIYIKPVVRHYAPIPANQYYEAPRYEHEAPVHAPPPAPTTTLPPPTTTAAPLPAPTTRAPNPHRDEYYFVPHEPRPAPVVAPLPVVPIPVVPVAPVIATPVRSQFHSQDELGQYTYGYSNENSAKHEIKTADGITQGQYSYVDANGHVQSVHYVSDDHHGFRVAATNLPRAPVPVPVPVVPVHKK</sequence>
<dbReference type="InterPro" id="IPR000618">
    <property type="entry name" value="Insect_cuticle"/>
</dbReference>
<feature type="region of interest" description="Disordered" evidence="2">
    <location>
        <begin position="274"/>
        <end position="312"/>
    </location>
</feature>
<dbReference type="GO" id="GO:0062129">
    <property type="term" value="C:chitin-based extracellular matrix"/>
    <property type="evidence" value="ECO:0007669"/>
    <property type="project" value="TreeGrafter"/>
</dbReference>
<dbReference type="PROSITE" id="PS51155">
    <property type="entry name" value="CHIT_BIND_RR_2"/>
    <property type="match status" value="2"/>
</dbReference>
<keyword evidence="1" id="KW-0193">Cuticle</keyword>
<feature type="compositionally biased region" description="Low complexity" evidence="2">
    <location>
        <begin position="361"/>
        <end position="374"/>
    </location>
</feature>
<dbReference type="EMBL" id="HBUF01092224">
    <property type="protein sequence ID" value="CAG6635992.1"/>
    <property type="molecule type" value="Transcribed_RNA"/>
</dbReference>
<feature type="chain" id="PRO_5036428548" evidence="3">
    <location>
        <begin position="18"/>
        <end position="499"/>
    </location>
</feature>
<evidence type="ECO:0000313" key="4">
    <source>
        <dbReference type="EMBL" id="CAG6635992.1"/>
    </source>
</evidence>
<feature type="compositionally biased region" description="Pro residues" evidence="2">
    <location>
        <begin position="346"/>
        <end position="360"/>
    </location>
</feature>
<evidence type="ECO:0000256" key="1">
    <source>
        <dbReference type="PROSITE-ProRule" id="PRU00497"/>
    </source>
</evidence>
<dbReference type="PRINTS" id="PR01217">
    <property type="entry name" value="PRICHEXTENSN"/>
</dbReference>
<name>A0A8D8QQV1_9HEMI</name>
<evidence type="ECO:0000256" key="2">
    <source>
        <dbReference type="SAM" id="MobiDB-lite"/>
    </source>
</evidence>
<keyword evidence="3" id="KW-0732">Signal</keyword>
<feature type="signal peptide" evidence="3">
    <location>
        <begin position="1"/>
        <end position="17"/>
    </location>
</feature>
<feature type="region of interest" description="Disordered" evidence="2">
    <location>
        <begin position="341"/>
        <end position="374"/>
    </location>
</feature>
<dbReference type="AlphaFoldDB" id="A0A8D8QQV1"/>
<dbReference type="EMBL" id="HBUF01092223">
    <property type="protein sequence ID" value="CAG6635989.1"/>
    <property type="molecule type" value="Transcribed_RNA"/>
</dbReference>
<dbReference type="InterPro" id="IPR050468">
    <property type="entry name" value="Cuticle_Struct_Prot"/>
</dbReference>
<accession>A0A8D8QQV1</accession>
<feature type="compositionally biased region" description="Pro residues" evidence="2">
    <location>
        <begin position="281"/>
        <end position="302"/>
    </location>
</feature>
<evidence type="ECO:0000256" key="3">
    <source>
        <dbReference type="SAM" id="SignalP"/>
    </source>
</evidence>
<dbReference type="Pfam" id="PF00379">
    <property type="entry name" value="Chitin_bind_4"/>
    <property type="match status" value="2"/>
</dbReference>
<reference evidence="4" key="1">
    <citation type="submission" date="2021-05" db="EMBL/GenBank/DDBJ databases">
        <authorList>
            <person name="Alioto T."/>
            <person name="Alioto T."/>
            <person name="Gomez Garrido J."/>
        </authorList>
    </citation>
    <scope>NUCLEOTIDE SEQUENCE</scope>
</reference>
<dbReference type="GO" id="GO:0008010">
    <property type="term" value="F:structural constituent of chitin-based larval cuticle"/>
    <property type="evidence" value="ECO:0007669"/>
    <property type="project" value="TreeGrafter"/>
</dbReference>
<dbReference type="PANTHER" id="PTHR10380:SF196">
    <property type="entry name" value="CUTICULAR PROTEIN 72EA"/>
    <property type="match status" value="1"/>
</dbReference>